<dbReference type="GeneID" id="79396645"/>
<evidence type="ECO:0000313" key="1">
    <source>
        <dbReference type="EMBL" id="CEK27466.1"/>
    </source>
</evidence>
<protein>
    <submittedName>
        <fullName evidence="1">Uncharacterized protein</fullName>
    </submittedName>
</protein>
<name>A0A0A8VIM5_YERRU</name>
<dbReference type="RefSeq" id="WP_004719932.1">
    <property type="nucleotide sequence ID" value="NZ_CABIHR010000014.1"/>
</dbReference>
<organism evidence="1">
    <name type="scientific">Yersinia ruckeri</name>
    <dbReference type="NCBI Taxonomy" id="29486"/>
    <lineage>
        <taxon>Bacteria</taxon>
        <taxon>Pseudomonadati</taxon>
        <taxon>Pseudomonadota</taxon>
        <taxon>Gammaproteobacteria</taxon>
        <taxon>Enterobacterales</taxon>
        <taxon>Yersiniaceae</taxon>
        <taxon>Yersinia</taxon>
    </lineage>
</organism>
<proteinExistence type="predicted"/>
<reference evidence="1" key="1">
    <citation type="journal article" date="2015" name="Genome Announc.">
        <title>Complete Genome Sequence of Yersinia ruckeri Strain CSF007-82, Etiologic Agent of Red Mouth Disease in Salmonid Fish.</title>
        <authorList>
            <person name="Nelson M.C."/>
            <person name="LaPatra S.E."/>
            <person name="Welch T.J."/>
            <person name="Graf J."/>
        </authorList>
    </citation>
    <scope>NUCLEOTIDE SEQUENCE</scope>
    <source>
        <strain evidence="1">CSF007-82</strain>
    </source>
</reference>
<sequence>MRVPANRYLYCATPDDASMAESLINKMSERVKTHGYALQTA</sequence>
<accession>A0A0A8VIM5</accession>
<gene>
    <name evidence="1" type="ORF">CSF007_8565</name>
</gene>
<dbReference type="AlphaFoldDB" id="A0A0A8VIM5"/>
<dbReference type="EMBL" id="LN681231">
    <property type="protein sequence ID" value="CEK27466.1"/>
    <property type="molecule type" value="Genomic_DNA"/>
</dbReference>